<accession>A0ABD1WSE4</accession>
<dbReference type="Proteomes" id="UP001604277">
    <property type="component" value="Unassembled WGS sequence"/>
</dbReference>
<proteinExistence type="predicted"/>
<keyword evidence="1" id="KW-0433">Leucine-rich repeat</keyword>
<dbReference type="SUPFAM" id="SSF52540">
    <property type="entry name" value="P-loop containing nucleoside triphosphate hydrolases"/>
    <property type="match status" value="1"/>
</dbReference>
<organism evidence="3 4">
    <name type="scientific">Forsythia ovata</name>
    <dbReference type="NCBI Taxonomy" id="205694"/>
    <lineage>
        <taxon>Eukaryota</taxon>
        <taxon>Viridiplantae</taxon>
        <taxon>Streptophyta</taxon>
        <taxon>Embryophyta</taxon>
        <taxon>Tracheophyta</taxon>
        <taxon>Spermatophyta</taxon>
        <taxon>Magnoliopsida</taxon>
        <taxon>eudicotyledons</taxon>
        <taxon>Gunneridae</taxon>
        <taxon>Pentapetalae</taxon>
        <taxon>asterids</taxon>
        <taxon>lamiids</taxon>
        <taxon>Lamiales</taxon>
        <taxon>Oleaceae</taxon>
        <taxon>Forsythieae</taxon>
        <taxon>Forsythia</taxon>
    </lineage>
</organism>
<evidence type="ECO:0000313" key="4">
    <source>
        <dbReference type="Proteomes" id="UP001604277"/>
    </source>
</evidence>
<dbReference type="EMBL" id="JBFOLJ010000002">
    <property type="protein sequence ID" value="KAL2551613.1"/>
    <property type="molecule type" value="Genomic_DNA"/>
</dbReference>
<dbReference type="PANTHER" id="PTHR15140">
    <property type="entry name" value="TUBULIN-SPECIFIC CHAPERONE E"/>
    <property type="match status" value="1"/>
</dbReference>
<dbReference type="InterPro" id="IPR042197">
    <property type="entry name" value="Apaf_helical"/>
</dbReference>
<dbReference type="SUPFAM" id="SSF52058">
    <property type="entry name" value="L domain-like"/>
    <property type="match status" value="1"/>
</dbReference>
<gene>
    <name evidence="3" type="ORF">Fot_05232</name>
</gene>
<dbReference type="InterPro" id="IPR032675">
    <property type="entry name" value="LRR_dom_sf"/>
</dbReference>
<protein>
    <submittedName>
        <fullName evidence="3">Late blight resistance protein-like protein R1B-17</fullName>
    </submittedName>
</protein>
<comment type="caution">
    <text evidence="3">The sequence shown here is derived from an EMBL/GenBank/DDBJ whole genome shotgun (WGS) entry which is preliminary data.</text>
</comment>
<dbReference type="Gene3D" id="3.80.10.10">
    <property type="entry name" value="Ribonuclease Inhibitor"/>
    <property type="match status" value="1"/>
</dbReference>
<dbReference type="InterPro" id="IPR027417">
    <property type="entry name" value="P-loop_NTPase"/>
</dbReference>
<evidence type="ECO:0000313" key="3">
    <source>
        <dbReference type="EMBL" id="KAL2551613.1"/>
    </source>
</evidence>
<dbReference type="Pfam" id="PF00931">
    <property type="entry name" value="NB-ARC"/>
    <property type="match status" value="1"/>
</dbReference>
<feature type="domain" description="NB-ARC" evidence="2">
    <location>
        <begin position="1"/>
        <end position="69"/>
    </location>
</feature>
<reference evidence="4" key="1">
    <citation type="submission" date="2024-07" db="EMBL/GenBank/DDBJ databases">
        <title>Two chromosome-level genome assemblies of Korean endemic species Abeliophyllum distichum and Forsythia ovata (Oleaceae).</title>
        <authorList>
            <person name="Jang H."/>
        </authorList>
    </citation>
    <scope>NUCLEOTIDE SEQUENCE [LARGE SCALE GENOMIC DNA]</scope>
</reference>
<dbReference type="Gene3D" id="1.10.8.430">
    <property type="entry name" value="Helical domain of apoptotic protease-activating factors"/>
    <property type="match status" value="1"/>
</dbReference>
<dbReference type="InterPro" id="IPR002182">
    <property type="entry name" value="NB-ARC"/>
</dbReference>
<keyword evidence="4" id="KW-1185">Reference proteome</keyword>
<sequence>MDDIWDTKPWDDLKRYFPDDGTRSRILFTTRNKNVGSEASPRSVISPLPFLSEDECWELLRRKVFQDKNCPQELLDIGKQISANCRGLPLAVVVIAGVLANMEKKEHLWQKDLVVIGIEHLVHLRYLTISMESLQRLECLVVDRLDEIEIPDILLNMLSLRHLHFLGGGYFSASCLQQATNNESFQINNNLQSISVIIISDETDLKILRCLPNLRRLKVSIRSPLNYSFEFLNQLESLKLKPYNLSSGLISLPLNLKQLTLVGAHMSLEQMDIIGKLEYLEVLKLQTVDFEENHWDTSEGGFPQLKFLKLSEVQIEEWNTSSDHFPRLQRLVLQSCDGLKMIPPILGDIPALQLIKVYKCAKLSKTLLRKFGKNNRTMEMKILNSS</sequence>
<dbReference type="AlphaFoldDB" id="A0ABD1WSE4"/>
<dbReference type="PANTHER" id="PTHR15140:SF37">
    <property type="entry name" value="UBIQUITIN-LIKE DOMAIN-CONTAINING PROTEIN"/>
    <property type="match status" value="1"/>
</dbReference>
<evidence type="ECO:0000259" key="2">
    <source>
        <dbReference type="Pfam" id="PF00931"/>
    </source>
</evidence>
<evidence type="ECO:0000256" key="1">
    <source>
        <dbReference type="ARBA" id="ARBA00022614"/>
    </source>
</evidence>
<name>A0ABD1WSE4_9LAMI</name>